<organism evidence="1 2">
    <name type="scientific">Streptomyces bacillaris</name>
    <dbReference type="NCBI Taxonomy" id="68179"/>
    <lineage>
        <taxon>Bacteria</taxon>
        <taxon>Bacillati</taxon>
        <taxon>Actinomycetota</taxon>
        <taxon>Actinomycetes</taxon>
        <taxon>Kitasatosporales</taxon>
        <taxon>Streptomycetaceae</taxon>
        <taxon>Streptomyces</taxon>
    </lineage>
</organism>
<reference evidence="1 2" key="1">
    <citation type="submission" date="2024-09" db="EMBL/GenBank/DDBJ databases">
        <title>The Natural Products Discovery Center: Release of the First 8490 Sequenced Strains for Exploring Actinobacteria Biosynthetic Diversity.</title>
        <authorList>
            <person name="Kalkreuter E."/>
            <person name="Kautsar S.A."/>
            <person name="Yang D."/>
            <person name="Bader C.D."/>
            <person name="Teijaro C.N."/>
            <person name="Fluegel L."/>
            <person name="Davis C.M."/>
            <person name="Simpson J.R."/>
            <person name="Lauterbach L."/>
            <person name="Steele A.D."/>
            <person name="Gui C."/>
            <person name="Meng S."/>
            <person name="Li G."/>
            <person name="Viehrig K."/>
            <person name="Ye F."/>
            <person name="Su P."/>
            <person name="Kiefer A.F."/>
            <person name="Nichols A."/>
            <person name="Cepeda A.J."/>
            <person name="Yan W."/>
            <person name="Fan B."/>
            <person name="Jiang Y."/>
            <person name="Adhikari A."/>
            <person name="Zheng C.-J."/>
            <person name="Schuster L."/>
            <person name="Cowan T.M."/>
            <person name="Smanski M.J."/>
            <person name="Chevrette M.G."/>
            <person name="De Carvalho L.P.S."/>
            <person name="Shen B."/>
        </authorList>
    </citation>
    <scope>NUCLEOTIDE SEQUENCE [LARGE SCALE GENOMIC DNA]</scope>
    <source>
        <strain evidence="1 2">NPDC058584</strain>
    </source>
</reference>
<proteinExistence type="predicted"/>
<name>A0ABW6DVH8_9ACTN</name>
<keyword evidence="2" id="KW-1185">Reference proteome</keyword>
<evidence type="ECO:0000313" key="2">
    <source>
        <dbReference type="Proteomes" id="UP001598300"/>
    </source>
</evidence>
<protein>
    <submittedName>
        <fullName evidence="1">Uncharacterized protein</fullName>
    </submittedName>
</protein>
<accession>A0ABW6DVH8</accession>
<evidence type="ECO:0000313" key="1">
    <source>
        <dbReference type="EMBL" id="MFD3955889.1"/>
    </source>
</evidence>
<dbReference type="RefSeq" id="WP_070203886.1">
    <property type="nucleotide sequence ID" value="NZ_JBHVRE010000013.1"/>
</dbReference>
<comment type="caution">
    <text evidence="1">The sequence shown here is derived from an EMBL/GenBank/DDBJ whole genome shotgun (WGS) entry which is preliminary data.</text>
</comment>
<dbReference type="Proteomes" id="UP001598300">
    <property type="component" value="Unassembled WGS sequence"/>
</dbReference>
<gene>
    <name evidence="1" type="ORF">ACFWR3_07360</name>
</gene>
<sequence>MTATPEDALRVPVELTGRLREGHARLRDTWGEAHRLDAGSTNLQDAIQGESWDGDYIILQVLMEYAPRLRVEDYDNGQGPLTEERALEYLSATTVTEADLETALGPGWAGVVPLVRDYARRAPQPVQEQAVALAERPDLMWAADLHKDDLWTLANWQTVAPAARGNAQAVLRRRHDCYAFDLVDVPEEALLLIEARNAVEAALPDDLRHACGSAAMWALPDEVTDQVQGVELVQGALLLAVMAEAGRHLIAAGQYAALTAPLAGASATGSMAVDDLDEGYELVESVQVNLAYHPGWTNGQMELNVYRVRYESDSPDDYEVLPDGEIFSGELAVPASTAAGDIERGKAEAVEKLRGLGLQLWDDNWHVEGDYAIFNDTKPLT</sequence>
<dbReference type="EMBL" id="JBHXPM010000005">
    <property type="protein sequence ID" value="MFD3955889.1"/>
    <property type="molecule type" value="Genomic_DNA"/>
</dbReference>